<dbReference type="PANTHER" id="PTHR37834">
    <property type="entry name" value="GDSL-LIKE LIPASE/ACYLHYDROLASE DOMAIN PROTEIN (AFU_ORTHOLOGUE AFUA_2G00620)"/>
    <property type="match status" value="1"/>
</dbReference>
<dbReference type="Gene3D" id="3.40.50.1110">
    <property type="entry name" value="SGNH hydrolase"/>
    <property type="match status" value="1"/>
</dbReference>
<evidence type="ECO:0000313" key="4">
    <source>
        <dbReference type="EMBL" id="TXC65038.1"/>
    </source>
</evidence>
<name>A0A5C6TZJ6_9SPHN</name>
<dbReference type="GO" id="GO:0052689">
    <property type="term" value="F:carboxylic ester hydrolase activity"/>
    <property type="evidence" value="ECO:0007669"/>
    <property type="project" value="InterPro"/>
</dbReference>
<dbReference type="PANTHER" id="PTHR37834:SF2">
    <property type="entry name" value="ESTERASE, SGNH HYDROLASE-TYPE"/>
    <property type="match status" value="1"/>
</dbReference>
<feature type="signal peptide" evidence="1">
    <location>
        <begin position="1"/>
        <end position="20"/>
    </location>
</feature>
<keyword evidence="5" id="KW-1185">Reference proteome</keyword>
<keyword evidence="1" id="KW-0732">Signal</keyword>
<comment type="caution">
    <text evidence="4">The sequence shown here is derived from an EMBL/GenBank/DDBJ whole genome shotgun (WGS) entry which is preliminary data.</text>
</comment>
<dbReference type="InterPro" id="IPR040794">
    <property type="entry name" value="CE2_N"/>
</dbReference>
<protein>
    <submittedName>
        <fullName evidence="4">Lipase</fullName>
    </submittedName>
</protein>
<reference evidence="4 5" key="1">
    <citation type="journal article" date="2015" name="J. Microbiol.">
        <title>Sphingosinicella ginsenosidimutans sp. nov., with ginsenoside converting activity.</title>
        <authorList>
            <person name="Kim J.K."/>
            <person name="Kang M.S."/>
            <person name="Park S.C."/>
            <person name="Kim K.M."/>
            <person name="Choi K."/>
            <person name="Yoon M.H."/>
            <person name="Im W.T."/>
        </authorList>
    </citation>
    <scope>NUCLEOTIDE SEQUENCE [LARGE SCALE GENOMIC DNA]</scope>
    <source>
        <strain evidence="4 5">BS-11</strain>
    </source>
</reference>
<dbReference type="EMBL" id="VOQQ01000001">
    <property type="protein sequence ID" value="TXC65038.1"/>
    <property type="molecule type" value="Genomic_DNA"/>
</dbReference>
<evidence type="ECO:0000256" key="1">
    <source>
        <dbReference type="SAM" id="SignalP"/>
    </source>
</evidence>
<feature type="chain" id="PRO_5023046597" evidence="1">
    <location>
        <begin position="21"/>
        <end position="359"/>
    </location>
</feature>
<gene>
    <name evidence="4" type="ORF">FRZ32_11515</name>
</gene>
<dbReference type="CDD" id="cd01831">
    <property type="entry name" value="Endoglucanase_E_like"/>
    <property type="match status" value="1"/>
</dbReference>
<dbReference type="AlphaFoldDB" id="A0A5C6TZJ6"/>
<dbReference type="OrthoDB" id="9801375at2"/>
<evidence type="ECO:0000259" key="2">
    <source>
        <dbReference type="Pfam" id="PF13472"/>
    </source>
</evidence>
<feature type="domain" description="Carbohydrate esterase 2 N-terminal" evidence="3">
    <location>
        <begin position="27"/>
        <end position="129"/>
    </location>
</feature>
<proteinExistence type="predicted"/>
<evidence type="ECO:0000259" key="3">
    <source>
        <dbReference type="Pfam" id="PF17996"/>
    </source>
</evidence>
<dbReference type="InterPro" id="IPR036514">
    <property type="entry name" value="SGNH_hydro_sf"/>
</dbReference>
<dbReference type="Gene3D" id="2.60.120.260">
    <property type="entry name" value="Galactose-binding domain-like"/>
    <property type="match status" value="1"/>
</dbReference>
<evidence type="ECO:0000313" key="5">
    <source>
        <dbReference type="Proteomes" id="UP000321249"/>
    </source>
</evidence>
<dbReference type="Pfam" id="PF17996">
    <property type="entry name" value="CE2_N"/>
    <property type="match status" value="1"/>
</dbReference>
<dbReference type="Pfam" id="PF13472">
    <property type="entry name" value="Lipase_GDSL_2"/>
    <property type="match status" value="1"/>
</dbReference>
<sequence length="359" mass="38749">MWRRAFPLLLLIAIPAAASAALPVHVGGRAVQEADGSWRFGWPGVYFESRFRGTAVSVDAVPGADRLRLSIDGAVRAELIGPGEVRLDISGLDPGDHVVRLDKVTESQEGSSRFIGFSTDPEATPLDPPARTREIEFVGDSYTVGYGDTAHGPACTRAEVHDTTDTSQAFGPLAARRLDADYRIIAFSGFGVVRNYDGVAPGLSLPAIYGRAIPGETMPWDAARDAWRPQLIVIALGANDFSTDLHPGERWANRDALRADWRARYVAFARALMARQPQARLLLVGRDPYFADLEQVAAALNRTAREPVATLSYEGLGLTGCDHHPDLADHRRLADLIVAAAGRIAGLEHWTVAAGQAGR</sequence>
<dbReference type="SUPFAM" id="SSF52266">
    <property type="entry name" value="SGNH hydrolase"/>
    <property type="match status" value="1"/>
</dbReference>
<dbReference type="InterPro" id="IPR013830">
    <property type="entry name" value="SGNH_hydro"/>
</dbReference>
<dbReference type="Proteomes" id="UP000321249">
    <property type="component" value="Unassembled WGS sequence"/>
</dbReference>
<dbReference type="InterPro" id="IPR037461">
    <property type="entry name" value="CtCE2-like_dom"/>
</dbReference>
<dbReference type="InterPro" id="IPR052762">
    <property type="entry name" value="PCW_deacetylase/CE"/>
</dbReference>
<accession>A0A5C6TZJ6</accession>
<organism evidence="4 5">
    <name type="scientific">Allosphingosinicella ginsenosidimutans</name>
    <dbReference type="NCBI Taxonomy" id="1176539"/>
    <lineage>
        <taxon>Bacteria</taxon>
        <taxon>Pseudomonadati</taxon>
        <taxon>Pseudomonadota</taxon>
        <taxon>Alphaproteobacteria</taxon>
        <taxon>Sphingomonadales</taxon>
        <taxon>Sphingomonadaceae</taxon>
        <taxon>Allosphingosinicella</taxon>
    </lineage>
</organism>
<feature type="domain" description="SGNH hydrolase-type esterase" evidence="2">
    <location>
        <begin position="137"/>
        <end position="311"/>
    </location>
</feature>
<dbReference type="RefSeq" id="WP_147043633.1">
    <property type="nucleotide sequence ID" value="NZ_BAABIR010000001.1"/>
</dbReference>